<evidence type="ECO:0000259" key="2">
    <source>
        <dbReference type="Pfam" id="PF03109"/>
    </source>
</evidence>
<evidence type="ECO:0000313" key="4">
    <source>
        <dbReference type="Proteomes" id="UP000242525"/>
    </source>
</evidence>
<gene>
    <name evidence="3" type="ORF">BN980_GECA02s09195g</name>
</gene>
<evidence type="ECO:0000256" key="1">
    <source>
        <dbReference type="ARBA" id="ARBA00009670"/>
    </source>
</evidence>
<name>A0A0J9X4G4_GEOCN</name>
<dbReference type="PANTHER" id="PTHR43173:SF37">
    <property type="entry name" value="ABC1 FAMILY PROTEIN C10F6.14C"/>
    <property type="match status" value="1"/>
</dbReference>
<dbReference type="SUPFAM" id="SSF56112">
    <property type="entry name" value="Protein kinase-like (PK-like)"/>
    <property type="match status" value="1"/>
</dbReference>
<dbReference type="InterPro" id="IPR004147">
    <property type="entry name" value="ABC1_dom"/>
</dbReference>
<dbReference type="AlphaFoldDB" id="A0A0J9X4G4"/>
<dbReference type="InterPro" id="IPR051130">
    <property type="entry name" value="Mito_struct-func_regulator"/>
</dbReference>
<reference evidence="3" key="1">
    <citation type="submission" date="2014-03" db="EMBL/GenBank/DDBJ databases">
        <authorList>
            <person name="Casaregola S."/>
        </authorList>
    </citation>
    <scope>NUCLEOTIDE SEQUENCE [LARGE SCALE GENOMIC DNA]</scope>
    <source>
        <strain evidence="3">CLIB 918</strain>
    </source>
</reference>
<evidence type="ECO:0000313" key="3">
    <source>
        <dbReference type="EMBL" id="CDO52314.1"/>
    </source>
</evidence>
<feature type="domain" description="ABC1 atypical kinase-like" evidence="2">
    <location>
        <begin position="139"/>
        <end position="386"/>
    </location>
</feature>
<dbReference type="Gene3D" id="1.10.510.10">
    <property type="entry name" value="Transferase(Phosphotransferase) domain 1"/>
    <property type="match status" value="1"/>
</dbReference>
<comment type="caution">
    <text evidence="3">The sequence shown here is derived from an EMBL/GenBank/DDBJ whole genome shotgun (WGS) entry which is preliminary data.</text>
</comment>
<dbReference type="EMBL" id="CCBN010000002">
    <property type="protein sequence ID" value="CDO52314.1"/>
    <property type="molecule type" value="Genomic_DNA"/>
</dbReference>
<dbReference type="STRING" id="1173061.A0A0J9X4G4"/>
<keyword evidence="4" id="KW-1185">Reference proteome</keyword>
<dbReference type="OrthoDB" id="427480at2759"/>
<comment type="similarity">
    <text evidence="1">Belongs to the protein kinase superfamily. ADCK protein kinase family.</text>
</comment>
<organism evidence="3 4">
    <name type="scientific">Geotrichum candidum</name>
    <name type="common">Oospora lactis</name>
    <name type="synonym">Dipodascus geotrichum</name>
    <dbReference type="NCBI Taxonomy" id="1173061"/>
    <lineage>
        <taxon>Eukaryota</taxon>
        <taxon>Fungi</taxon>
        <taxon>Dikarya</taxon>
        <taxon>Ascomycota</taxon>
        <taxon>Saccharomycotina</taxon>
        <taxon>Dipodascomycetes</taxon>
        <taxon>Dipodascales</taxon>
        <taxon>Dipodascaceae</taxon>
        <taxon>Geotrichum</taxon>
    </lineage>
</organism>
<dbReference type="InterPro" id="IPR045307">
    <property type="entry name" value="ADCK1_dom"/>
</dbReference>
<dbReference type="Pfam" id="PF03109">
    <property type="entry name" value="ABC1"/>
    <property type="match status" value="1"/>
</dbReference>
<sequence length="544" mass="62791">MRTFARLASQAVQRTRIPSKSFTTTSSKPLHPPRKHLWGRKIGGSLIAAGTVAYLYDITYNDEAFTRSLRAIRILSLLAIDYKFNFHEAYELKELHARNADRLFYLLTTNKGLYVKMGQVLALQGSNFPPVYQEKFAQLFDNAPQDTEEQVRTTFRQDFGTDPEEIFDTFDFNCIASASIAQVYKATLKSGEPVAVKIQHANIRNQIYWDLKVYTTFMGIYGWLFNLPTGVISEYNAERIATETNFELELNNAETSRKFLNSDRALSKNIYIPQNYPQYSTHRILTSEWIDAIPLGRKNEIIEAGFDITKALTQVISFCSKQMFEWGCVHCDPHPGNIMLRRVQGKEQVVIIDHGLYVYETEEFKAQNCLLWKSMFVLDRETVKQVIREWGIGNADVFASLTMLKKYNENDQEKYKSEAEYQKHLIKQFQTMIQDVSKMPLILMLLGRATAILQGCNKMYGSPVNRVKIMATQASSSFRDPTLSSSFWPIRYFKSVVDHAKFRFAVFLMDTAFILIRIRQFFASQEEQEQLGFEAVIERQMYGG</sequence>
<dbReference type="InterPro" id="IPR011009">
    <property type="entry name" value="Kinase-like_dom_sf"/>
</dbReference>
<accession>A0A0J9X4G4</accession>
<dbReference type="Proteomes" id="UP000242525">
    <property type="component" value="Unassembled WGS sequence"/>
</dbReference>
<dbReference type="PANTHER" id="PTHR43173">
    <property type="entry name" value="ABC1 FAMILY PROTEIN"/>
    <property type="match status" value="1"/>
</dbReference>
<protein>
    <recommendedName>
        <fullName evidence="2">ABC1 atypical kinase-like domain-containing protein</fullName>
    </recommendedName>
</protein>
<proteinExistence type="inferred from homology"/>
<dbReference type="CDD" id="cd13969">
    <property type="entry name" value="ADCK1-like"/>
    <property type="match status" value="1"/>
</dbReference>